<dbReference type="PROSITE" id="PS50850">
    <property type="entry name" value="MFS"/>
    <property type="match status" value="1"/>
</dbReference>
<accession>A0A1E1KK83</accession>
<dbReference type="PANTHER" id="PTHR11360:SF252">
    <property type="entry name" value="MAJOR FACILITATOR SUPERFAMILY (MFS) PROFILE DOMAIN-CONTAINING PROTEIN-RELATED"/>
    <property type="match status" value="1"/>
</dbReference>
<gene>
    <name evidence="5" type="ORF">RCO7_04186</name>
</gene>
<feature type="transmembrane region" description="Helical" evidence="3">
    <location>
        <begin position="261"/>
        <end position="279"/>
    </location>
</feature>
<dbReference type="PANTHER" id="PTHR11360">
    <property type="entry name" value="MONOCARBOXYLATE TRANSPORTER"/>
    <property type="match status" value="1"/>
</dbReference>
<feature type="transmembrane region" description="Helical" evidence="3">
    <location>
        <begin position="203"/>
        <end position="224"/>
    </location>
</feature>
<proteinExistence type="inferred from homology"/>
<dbReference type="Proteomes" id="UP000178129">
    <property type="component" value="Unassembled WGS sequence"/>
</dbReference>
<comment type="caution">
    <text evidence="5">The sequence shown here is derived from an EMBL/GenBank/DDBJ whole genome shotgun (WGS) entry which is preliminary data.</text>
</comment>
<feature type="transmembrane region" description="Helical" evidence="3">
    <location>
        <begin position="92"/>
        <end position="113"/>
    </location>
</feature>
<keyword evidence="3" id="KW-1133">Transmembrane helix</keyword>
<evidence type="ECO:0000313" key="5">
    <source>
        <dbReference type="EMBL" id="CZS98445.1"/>
    </source>
</evidence>
<protein>
    <submittedName>
        <fullName evidence="5">Related to monocarboxylate transporter</fullName>
    </submittedName>
</protein>
<evidence type="ECO:0000256" key="1">
    <source>
        <dbReference type="ARBA" id="ARBA00004141"/>
    </source>
</evidence>
<evidence type="ECO:0000259" key="4">
    <source>
        <dbReference type="PROSITE" id="PS50850"/>
    </source>
</evidence>
<dbReference type="SUPFAM" id="SSF103473">
    <property type="entry name" value="MFS general substrate transporter"/>
    <property type="match status" value="1"/>
</dbReference>
<dbReference type="InterPro" id="IPR050327">
    <property type="entry name" value="Proton-linked_MCT"/>
</dbReference>
<dbReference type="AlphaFoldDB" id="A0A1E1KK83"/>
<name>A0A1E1KK83_9HELO</name>
<keyword evidence="3" id="KW-0812">Transmembrane</keyword>
<reference evidence="6" key="1">
    <citation type="submission" date="2016-03" db="EMBL/GenBank/DDBJ databases">
        <authorList>
            <person name="Ploux O."/>
        </authorList>
    </citation>
    <scope>NUCLEOTIDE SEQUENCE [LARGE SCALE GENOMIC DNA]</scope>
    <source>
        <strain evidence="6">UK7</strain>
    </source>
</reference>
<dbReference type="InterPro" id="IPR011701">
    <property type="entry name" value="MFS"/>
</dbReference>
<feature type="transmembrane region" description="Helical" evidence="3">
    <location>
        <begin position="120"/>
        <end position="140"/>
    </location>
</feature>
<keyword evidence="6" id="KW-1185">Reference proteome</keyword>
<keyword evidence="3" id="KW-0472">Membrane</keyword>
<dbReference type="GO" id="GO:0022857">
    <property type="term" value="F:transmembrane transporter activity"/>
    <property type="evidence" value="ECO:0007669"/>
    <property type="project" value="InterPro"/>
</dbReference>
<dbReference type="Pfam" id="PF07690">
    <property type="entry name" value="MFS_1"/>
    <property type="match status" value="1"/>
</dbReference>
<feature type="domain" description="Major facilitator superfamily (MFS) profile" evidence="4">
    <location>
        <begin position="194"/>
        <end position="387"/>
    </location>
</feature>
<dbReference type="InterPro" id="IPR020846">
    <property type="entry name" value="MFS_dom"/>
</dbReference>
<feature type="transmembrane region" description="Helical" evidence="3">
    <location>
        <begin position="327"/>
        <end position="344"/>
    </location>
</feature>
<comment type="similarity">
    <text evidence="2">Belongs to the major facilitator superfamily. Monocarboxylate porter (TC 2.A.1.13) family.</text>
</comment>
<sequence>MSEPNLPCRHRAQSPTAPPDGGTVAWLFVFAAFPLLFTTWGPSMSAGVFQDFYQRKLLAGYSPSVISWIGTVNSAFLISTGVLAGPLFDRGFVRHLMVLGSIMVVFGQMMLSLSTSYYQIMLSQGFCVGIGAGLIYVPAITMVNTQFATKRALAMGIVTSGASLALPFLFLGKPVPKPKNVRSIIHWHALKEFTFCAYRVGNFLIFMGYFIPLFYVPSFALGYLGTSQELGFGLLAALNGASLFGRIGSALLSPRFGVSRSLLGAVVVSSIACFVWMGINSLAGFVAFCLLFGFFSGVLISANPIFVAHPVISPTFSVIGTRLGMQWFATSLGVLVGAPIAGALGDAGTGDSFMKLQGLSGAMMLGGAILLMVPLMAFWKHDRKGRA</sequence>
<feature type="transmembrane region" description="Helical" evidence="3">
    <location>
        <begin position="24"/>
        <end position="44"/>
    </location>
</feature>
<feature type="transmembrane region" description="Helical" evidence="3">
    <location>
        <begin position="356"/>
        <end position="379"/>
    </location>
</feature>
<dbReference type="InParanoid" id="A0A1E1KK83"/>
<feature type="transmembrane region" description="Helical" evidence="3">
    <location>
        <begin position="285"/>
        <end position="306"/>
    </location>
</feature>
<dbReference type="Gene3D" id="1.20.1250.20">
    <property type="entry name" value="MFS general substrate transporter like domains"/>
    <property type="match status" value="2"/>
</dbReference>
<evidence type="ECO:0000256" key="3">
    <source>
        <dbReference type="SAM" id="Phobius"/>
    </source>
</evidence>
<organism evidence="5 6">
    <name type="scientific">Rhynchosporium graminicola</name>
    <dbReference type="NCBI Taxonomy" id="2792576"/>
    <lineage>
        <taxon>Eukaryota</taxon>
        <taxon>Fungi</taxon>
        <taxon>Dikarya</taxon>
        <taxon>Ascomycota</taxon>
        <taxon>Pezizomycotina</taxon>
        <taxon>Leotiomycetes</taxon>
        <taxon>Helotiales</taxon>
        <taxon>Ploettnerulaceae</taxon>
        <taxon>Rhynchosporium</taxon>
    </lineage>
</organism>
<evidence type="ECO:0000256" key="2">
    <source>
        <dbReference type="ARBA" id="ARBA00006727"/>
    </source>
</evidence>
<evidence type="ECO:0000313" key="6">
    <source>
        <dbReference type="Proteomes" id="UP000178129"/>
    </source>
</evidence>
<feature type="transmembrane region" description="Helical" evidence="3">
    <location>
        <begin position="230"/>
        <end position="249"/>
    </location>
</feature>
<dbReference type="InterPro" id="IPR036259">
    <property type="entry name" value="MFS_trans_sf"/>
</dbReference>
<feature type="transmembrane region" description="Helical" evidence="3">
    <location>
        <begin position="65"/>
        <end position="86"/>
    </location>
</feature>
<dbReference type="EMBL" id="FJUW01000015">
    <property type="protein sequence ID" value="CZS98445.1"/>
    <property type="molecule type" value="Genomic_DNA"/>
</dbReference>
<dbReference type="GO" id="GO:0016020">
    <property type="term" value="C:membrane"/>
    <property type="evidence" value="ECO:0007669"/>
    <property type="project" value="UniProtKB-SubCell"/>
</dbReference>
<comment type="subcellular location">
    <subcellularLocation>
        <location evidence="1">Membrane</location>
        <topology evidence="1">Multi-pass membrane protein</topology>
    </subcellularLocation>
</comment>
<feature type="transmembrane region" description="Helical" evidence="3">
    <location>
        <begin position="152"/>
        <end position="172"/>
    </location>
</feature>